<dbReference type="GeneID" id="22585186"/>
<evidence type="ECO:0000313" key="4">
    <source>
        <dbReference type="Proteomes" id="UP000001628"/>
    </source>
</evidence>
<evidence type="ECO:0000256" key="1">
    <source>
        <dbReference type="SAM" id="MobiDB-lite"/>
    </source>
</evidence>
<dbReference type="VEuPathDB" id="FungiDB:PADG_06466"/>
<sequence>MSNFEPNAIIRGAQLTLVGAHRALQNPSLFKSEHYRQAALAVCAGIAIRLIISIPVIAVKFGIWLLSWVVDLEAATWDDIVLSRLDFISTYVLQVPFLLMTLMRYVTPTLDDMFMESLQWVDMTYMQKHKSDHPERLRALYYPNLRMFSTMSSKEPGGKGSLASSFKAFVTRYGRKTVLSVAVYLLSLLPVIGRFVLPSASFYTFNKAVGTVPALVIFGSGLFVPRRFLVMFLQTYFSSRSLMRELLEPYFTRIKFTKSQKRLWFHDREGVLFGFAVGFYTMLRIPLLGVLMYGIAEASTAYLITKITDPPPQPAYVEGFAESQVRWRNKHAFLGLSLNSLDVYNVKAAGEGEGSDGKRDGRGLQKKFS</sequence>
<dbReference type="KEGG" id="pbn:PADG_06466"/>
<organism evidence="3 4">
    <name type="scientific">Paracoccidioides brasiliensis (strain Pb18)</name>
    <dbReference type="NCBI Taxonomy" id="502780"/>
    <lineage>
        <taxon>Eukaryota</taxon>
        <taxon>Fungi</taxon>
        <taxon>Dikarya</taxon>
        <taxon>Ascomycota</taxon>
        <taxon>Pezizomycotina</taxon>
        <taxon>Eurotiomycetes</taxon>
        <taxon>Eurotiomycetidae</taxon>
        <taxon>Onygenales</taxon>
        <taxon>Ajellomycetaceae</taxon>
        <taxon>Paracoccidioides</taxon>
    </lineage>
</organism>
<evidence type="ECO:0008006" key="5">
    <source>
        <dbReference type="Google" id="ProtNLM"/>
    </source>
</evidence>
<protein>
    <recommendedName>
        <fullName evidence="5">Transmembrane protein UsgS</fullName>
    </recommendedName>
</protein>
<keyword evidence="2" id="KW-0812">Transmembrane</keyword>
<dbReference type="RefSeq" id="XP_010761896.1">
    <property type="nucleotide sequence ID" value="XM_010763594.1"/>
</dbReference>
<feature type="transmembrane region" description="Helical" evidence="2">
    <location>
        <begin position="203"/>
        <end position="224"/>
    </location>
</feature>
<feature type="transmembrane region" description="Helical" evidence="2">
    <location>
        <begin position="177"/>
        <end position="197"/>
    </location>
</feature>
<reference evidence="3 4" key="1">
    <citation type="journal article" date="2011" name="PLoS Genet.">
        <title>Comparative genomic analysis of human fungal pathogens causing paracoccidioidomycosis.</title>
        <authorList>
            <person name="Desjardins C.A."/>
            <person name="Champion M.D."/>
            <person name="Holder J.W."/>
            <person name="Muszewska A."/>
            <person name="Goldberg J."/>
            <person name="Bailao A.M."/>
            <person name="Brigido M.M."/>
            <person name="Ferreira M.E."/>
            <person name="Garcia A.M."/>
            <person name="Grynberg M."/>
            <person name="Gujja S."/>
            <person name="Heiman D.I."/>
            <person name="Henn M.R."/>
            <person name="Kodira C.D."/>
            <person name="Leon-Narvaez H."/>
            <person name="Longo L.V."/>
            <person name="Ma L.J."/>
            <person name="Malavazi I."/>
            <person name="Matsuo A.L."/>
            <person name="Morais F.V."/>
            <person name="Pereira M."/>
            <person name="Rodriguez-Brito S."/>
            <person name="Sakthikumar S."/>
            <person name="Salem-Izacc S.M."/>
            <person name="Sykes S.M."/>
            <person name="Teixeira M.M."/>
            <person name="Vallejo M.C."/>
            <person name="Walter M.E."/>
            <person name="Yandava C."/>
            <person name="Young S."/>
            <person name="Zeng Q."/>
            <person name="Zucker J."/>
            <person name="Felipe M.S."/>
            <person name="Goldman G.H."/>
            <person name="Haas B.J."/>
            <person name="McEwen J.G."/>
            <person name="Nino-Vega G."/>
            <person name="Puccia R."/>
            <person name="San-Blas G."/>
            <person name="Soares C.M."/>
            <person name="Birren B.W."/>
            <person name="Cuomo C.A."/>
        </authorList>
    </citation>
    <scope>NUCLEOTIDE SEQUENCE [LARGE SCALE GENOMIC DNA]</scope>
    <source>
        <strain evidence="3 4">Pb18</strain>
    </source>
</reference>
<keyword evidence="4" id="KW-1185">Reference proteome</keyword>
<dbReference type="eggNOG" id="ENOG502QW50">
    <property type="taxonomic scope" value="Eukaryota"/>
</dbReference>
<dbReference type="OrthoDB" id="10041630at2759"/>
<dbReference type="PANTHER" id="PTHR38421">
    <property type="entry name" value="TRANSMEMBRANE PROTEIN USGS"/>
    <property type="match status" value="1"/>
</dbReference>
<gene>
    <name evidence="3" type="ORF">PADG_06466</name>
</gene>
<name>C1GGM9_PARBD</name>
<dbReference type="EMBL" id="KN275964">
    <property type="protein sequence ID" value="EEH50387.1"/>
    <property type="molecule type" value="Genomic_DNA"/>
</dbReference>
<proteinExistence type="predicted"/>
<dbReference type="AlphaFoldDB" id="C1GGM9"/>
<dbReference type="HOGENOM" id="CLU_045443_0_0_1"/>
<feature type="transmembrane region" description="Helical" evidence="2">
    <location>
        <begin position="271"/>
        <end position="296"/>
    </location>
</feature>
<feature type="region of interest" description="Disordered" evidence="1">
    <location>
        <begin position="350"/>
        <end position="369"/>
    </location>
</feature>
<feature type="transmembrane region" description="Helical" evidence="2">
    <location>
        <begin position="87"/>
        <end position="106"/>
    </location>
</feature>
<keyword evidence="2" id="KW-1133">Transmembrane helix</keyword>
<dbReference type="InParanoid" id="C1GGM9"/>
<dbReference type="PANTHER" id="PTHR38421:SF1">
    <property type="entry name" value="TRANSMEMBRANE PROTEIN"/>
    <property type="match status" value="1"/>
</dbReference>
<keyword evidence="2" id="KW-0472">Membrane</keyword>
<evidence type="ECO:0000313" key="3">
    <source>
        <dbReference type="EMBL" id="EEH50387.1"/>
    </source>
</evidence>
<accession>C1GGM9</accession>
<evidence type="ECO:0000256" key="2">
    <source>
        <dbReference type="SAM" id="Phobius"/>
    </source>
</evidence>
<dbReference type="Proteomes" id="UP000001628">
    <property type="component" value="Unassembled WGS sequence"/>
</dbReference>
<feature type="transmembrane region" description="Helical" evidence="2">
    <location>
        <begin position="38"/>
        <end position="67"/>
    </location>
</feature>
<dbReference type="OMA" id="FMESLKW"/>